<name>A0A318H7R9_9BURK</name>
<organism evidence="7 8">
    <name type="scientific">Sphaerotilus hippei</name>
    <dbReference type="NCBI Taxonomy" id="744406"/>
    <lineage>
        <taxon>Bacteria</taxon>
        <taxon>Pseudomonadati</taxon>
        <taxon>Pseudomonadota</taxon>
        <taxon>Betaproteobacteria</taxon>
        <taxon>Burkholderiales</taxon>
        <taxon>Sphaerotilaceae</taxon>
        <taxon>Sphaerotilus</taxon>
    </lineage>
</organism>
<keyword evidence="4" id="KW-0732">Signal</keyword>
<dbReference type="UniPathway" id="UPA00637"/>
<dbReference type="PROSITE" id="PS51318">
    <property type="entry name" value="TAT"/>
    <property type="match status" value="1"/>
</dbReference>
<evidence type="ECO:0000313" key="7">
    <source>
        <dbReference type="EMBL" id="PXW93887.1"/>
    </source>
</evidence>
<evidence type="ECO:0000256" key="2">
    <source>
        <dbReference type="ARBA" id="ARBA00005001"/>
    </source>
</evidence>
<dbReference type="InterPro" id="IPR014438">
    <property type="entry name" value="Glucan_biosyn_MdoG/MdoD"/>
</dbReference>
<comment type="caution">
    <text evidence="7">The sequence shown here is derived from an EMBL/GenBank/DDBJ whole genome shotgun (WGS) entry which is preliminary data.</text>
</comment>
<proteinExistence type="inferred from homology"/>
<dbReference type="SUPFAM" id="SSF81296">
    <property type="entry name" value="E set domains"/>
    <property type="match status" value="1"/>
</dbReference>
<dbReference type="InterPro" id="IPR013783">
    <property type="entry name" value="Ig-like_fold"/>
</dbReference>
<keyword evidence="5" id="KW-0574">Periplasm</keyword>
<evidence type="ECO:0000256" key="5">
    <source>
        <dbReference type="ARBA" id="ARBA00022764"/>
    </source>
</evidence>
<feature type="domain" description="Glucan biosynthesis periplasmic MdoG C-terminal" evidence="6">
    <location>
        <begin position="58"/>
        <end position="545"/>
    </location>
</feature>
<dbReference type="GO" id="GO:0003824">
    <property type="term" value="F:catalytic activity"/>
    <property type="evidence" value="ECO:0007669"/>
    <property type="project" value="InterPro"/>
</dbReference>
<evidence type="ECO:0000256" key="4">
    <source>
        <dbReference type="ARBA" id="ARBA00022729"/>
    </source>
</evidence>
<dbReference type="SUPFAM" id="SSF74650">
    <property type="entry name" value="Galactose mutarotase-like"/>
    <property type="match status" value="1"/>
</dbReference>
<dbReference type="InterPro" id="IPR014718">
    <property type="entry name" value="GH-type_carb-bd"/>
</dbReference>
<accession>A0A318H7R9</accession>
<dbReference type="GO" id="GO:0051274">
    <property type="term" value="P:beta-glucan biosynthetic process"/>
    <property type="evidence" value="ECO:0007669"/>
    <property type="project" value="TreeGrafter"/>
</dbReference>
<gene>
    <name evidence="7" type="ORF">C7444_11793</name>
</gene>
<dbReference type="InterPro" id="IPR011013">
    <property type="entry name" value="Gal_mutarotase_sf_dom"/>
</dbReference>
<dbReference type="GO" id="GO:0030288">
    <property type="term" value="C:outer membrane-bounded periplasmic space"/>
    <property type="evidence" value="ECO:0007669"/>
    <property type="project" value="TreeGrafter"/>
</dbReference>
<evidence type="ECO:0000259" key="6">
    <source>
        <dbReference type="Pfam" id="PF04349"/>
    </source>
</evidence>
<comment type="pathway">
    <text evidence="2">Glycan metabolism; osmoregulated periplasmic glucan (OPG) biosynthesis.</text>
</comment>
<comment type="subcellular location">
    <subcellularLocation>
        <location evidence="1">Periplasm</location>
    </subcellularLocation>
</comment>
<dbReference type="PIRSF" id="PIRSF006281">
    <property type="entry name" value="MdoG"/>
    <property type="match status" value="1"/>
</dbReference>
<dbReference type="GO" id="GO:0030246">
    <property type="term" value="F:carbohydrate binding"/>
    <property type="evidence" value="ECO:0007669"/>
    <property type="project" value="InterPro"/>
</dbReference>
<dbReference type="Gene3D" id="2.70.98.10">
    <property type="match status" value="1"/>
</dbReference>
<sequence>MVRRSRLQAGRHPTGESRPMIDRRSFLTAAGSALALSSTVGLPAQAAAGLQLGAPEPFSFDGLVARARDLAARPHQPAPPLSSEVLERIDYDAHGKIRFKTELAPFRDGPGAFPLTFFHLGRYFQTPVHMHLLEGPADRQQAREILYDPSYFDMPADSPARLLPAGAGFAGFRFQESRLGDPQSLPWQRNDWVAFLGASYFRAIGELYQYGLSARAVALDVALHDRPEEFPSFTRFWFEPPADGGTRVTVHALLEGPSLAGAYRFVMDRGAAVVMEVSSRLFLRRDIARLGLAPLTSMYWYSETAKPSQIDWRPEVHDSDGLAIWMHNGEHLWRPLNNPSRTSASAFEASHLRGFGLLQRDRVFDHYLDGVAYDRRPGLWVEPLGDWGEGAVQLIEIPTDDEIHDNTVALWVPRAPARAGNRYALDYRLHWSADEPHPTPLARVTATRLGRGGQPGQPRPAGVRKFVVDFQGGPLAQLPFGVRPEPVLSSSSGRFSLAFTEAVPDGVPGHWRASFDFTPEGEAAADLRLFLRVGEQALSETWLYLLLPVS</sequence>
<dbReference type="InterPro" id="IPR007444">
    <property type="entry name" value="Glucan_biosyn_MdoG_C"/>
</dbReference>
<reference evidence="7 8" key="1">
    <citation type="submission" date="2018-05" db="EMBL/GenBank/DDBJ databases">
        <title>Genomic Encyclopedia of Type Strains, Phase IV (KMG-IV): sequencing the most valuable type-strain genomes for metagenomic binning, comparative biology and taxonomic classification.</title>
        <authorList>
            <person name="Goeker M."/>
        </authorList>
    </citation>
    <scope>NUCLEOTIDE SEQUENCE [LARGE SCALE GENOMIC DNA]</scope>
    <source>
        <strain evidence="7 8">DSM 566</strain>
    </source>
</reference>
<keyword evidence="8" id="KW-1185">Reference proteome</keyword>
<protein>
    <submittedName>
        <fullName evidence="7">Glucans biosynthesis protein</fullName>
    </submittedName>
</protein>
<evidence type="ECO:0000313" key="8">
    <source>
        <dbReference type="Proteomes" id="UP000247811"/>
    </source>
</evidence>
<dbReference type="Gene3D" id="2.60.40.10">
    <property type="entry name" value="Immunoglobulins"/>
    <property type="match status" value="1"/>
</dbReference>
<dbReference type="EMBL" id="QJJS01000017">
    <property type="protein sequence ID" value="PXW93887.1"/>
    <property type="molecule type" value="Genomic_DNA"/>
</dbReference>
<dbReference type="InterPro" id="IPR014756">
    <property type="entry name" value="Ig_E-set"/>
</dbReference>
<dbReference type="AlphaFoldDB" id="A0A318H7R9"/>
<dbReference type="PANTHER" id="PTHR30504">
    <property type="entry name" value="GLUCANS BIOSYNTHESIS PROTEIN"/>
    <property type="match status" value="1"/>
</dbReference>
<evidence type="ECO:0000256" key="1">
    <source>
        <dbReference type="ARBA" id="ARBA00004418"/>
    </source>
</evidence>
<comment type="similarity">
    <text evidence="3">Belongs to the OpgD/OpgG family.</text>
</comment>
<evidence type="ECO:0000256" key="3">
    <source>
        <dbReference type="ARBA" id="ARBA00009284"/>
    </source>
</evidence>
<dbReference type="PANTHER" id="PTHR30504:SF3">
    <property type="entry name" value="GLUCANS BIOSYNTHESIS PROTEIN D"/>
    <property type="match status" value="1"/>
</dbReference>
<dbReference type="Pfam" id="PF04349">
    <property type="entry name" value="MdoG"/>
    <property type="match status" value="1"/>
</dbReference>
<dbReference type="InterPro" id="IPR006311">
    <property type="entry name" value="TAT_signal"/>
</dbReference>
<dbReference type="Proteomes" id="UP000247811">
    <property type="component" value="Unassembled WGS sequence"/>
</dbReference>